<keyword evidence="7 9" id="KW-0472">Membrane</keyword>
<feature type="region of interest" description="Disordered" evidence="8">
    <location>
        <begin position="1"/>
        <end position="27"/>
    </location>
</feature>
<feature type="domain" description="Glycosyltransferase RgtA/B/C/D-like" evidence="10">
    <location>
        <begin position="202"/>
        <end position="359"/>
    </location>
</feature>
<feature type="compositionally biased region" description="Basic residues" evidence="8">
    <location>
        <begin position="17"/>
        <end position="27"/>
    </location>
</feature>
<dbReference type="GO" id="GO:0005886">
    <property type="term" value="C:plasma membrane"/>
    <property type="evidence" value="ECO:0007669"/>
    <property type="project" value="UniProtKB-SubCell"/>
</dbReference>
<keyword evidence="4" id="KW-0808">Transferase</keyword>
<evidence type="ECO:0000256" key="8">
    <source>
        <dbReference type="SAM" id="MobiDB-lite"/>
    </source>
</evidence>
<feature type="transmembrane region" description="Helical" evidence="9">
    <location>
        <begin position="74"/>
        <end position="93"/>
    </location>
</feature>
<sequence>MNYPWINPSHQMSRSAYKQRSKPKKRPNIHFSTLNSAVAERPPLSFGRTRARHRDNSFSDRLVNDRSEVQSFKLFGQSVAILVAISLLIFMSVATWKGATMTGSFGLEIFSMTLVTVILFILSYLSASYISVRNKSFVYLVIVLLVIALIKVFIILTYNIGPTSDYFNYHYFAYAKASGIPWTKHMIGTNMFFPHVLNIAMMYSIPYSLIGTNYVTSQILNIAITMFDGLLIYKLSASMINKQAGIFSALIFSLIPSYFMYSLINGAEPMYITFLLGICISFDTFLKRDAHDTNAKWVASFLSLAVLVILAYMVRPTIGIWVVAGFIYIIFMRTNEQYTYKFKLTRYFFFAAFALVFITFSVLSPKIYSAVYGIPIASSSSMNRYSLATGTSPETNGAYNKHIYDIMNKNYKEFPEQAKMDSMTNKDLNKRIDSNINELNGQNKWGIFLDQKYTQFSNEDYGYNWILYNTAKSNHHEGSFYSMKKSLVALSAIFYEFIVILCIFTMSFILLFAPRIPDSINTVNKLFYFSLLLDGFIIGSMIFEVQGRYHTVLYIPLVLILGLGVKLLTERNRKFQITLTI</sequence>
<evidence type="ECO:0000259" key="10">
    <source>
        <dbReference type="Pfam" id="PF13231"/>
    </source>
</evidence>
<feature type="transmembrane region" description="Helical" evidence="9">
    <location>
        <begin position="245"/>
        <end position="264"/>
    </location>
</feature>
<evidence type="ECO:0000313" key="12">
    <source>
        <dbReference type="Proteomes" id="UP000380386"/>
    </source>
</evidence>
<dbReference type="InterPro" id="IPR050297">
    <property type="entry name" value="LipidA_mod_glycosyltrf_83"/>
</dbReference>
<evidence type="ECO:0000256" key="3">
    <source>
        <dbReference type="ARBA" id="ARBA00022676"/>
    </source>
</evidence>
<feature type="transmembrane region" description="Helical" evidence="9">
    <location>
        <begin position="549"/>
        <end position="568"/>
    </location>
</feature>
<feature type="transmembrane region" description="Helical" evidence="9">
    <location>
        <begin position="526"/>
        <end position="543"/>
    </location>
</feature>
<organism evidence="11 12">
    <name type="scientific">Companilactobacillus mishanensis</name>
    <dbReference type="NCBI Taxonomy" id="2486008"/>
    <lineage>
        <taxon>Bacteria</taxon>
        <taxon>Bacillati</taxon>
        <taxon>Bacillota</taxon>
        <taxon>Bacilli</taxon>
        <taxon>Lactobacillales</taxon>
        <taxon>Lactobacillaceae</taxon>
        <taxon>Companilactobacillus</taxon>
    </lineage>
</organism>
<feature type="transmembrane region" description="Helical" evidence="9">
    <location>
        <begin position="137"/>
        <end position="160"/>
    </location>
</feature>
<feature type="transmembrane region" description="Helical" evidence="9">
    <location>
        <begin position="492"/>
        <end position="514"/>
    </location>
</feature>
<dbReference type="OrthoDB" id="2259569at2"/>
<evidence type="ECO:0000256" key="1">
    <source>
        <dbReference type="ARBA" id="ARBA00004651"/>
    </source>
</evidence>
<feature type="transmembrane region" description="Helical" evidence="9">
    <location>
        <begin position="214"/>
        <end position="233"/>
    </location>
</feature>
<feature type="transmembrane region" description="Helical" evidence="9">
    <location>
        <begin position="347"/>
        <end position="368"/>
    </location>
</feature>
<gene>
    <name evidence="11" type="ORF">FHL02_04105</name>
</gene>
<dbReference type="AlphaFoldDB" id="A0A5P0ZGL4"/>
<evidence type="ECO:0000256" key="7">
    <source>
        <dbReference type="ARBA" id="ARBA00023136"/>
    </source>
</evidence>
<comment type="caution">
    <text evidence="11">The sequence shown here is derived from an EMBL/GenBank/DDBJ whole genome shotgun (WGS) entry which is preliminary data.</text>
</comment>
<comment type="subcellular location">
    <subcellularLocation>
        <location evidence="1">Cell membrane</location>
        <topology evidence="1">Multi-pass membrane protein</topology>
    </subcellularLocation>
</comment>
<dbReference type="RefSeq" id="WP_153382612.1">
    <property type="nucleotide sequence ID" value="NZ_VDFM01000003.1"/>
</dbReference>
<reference evidence="11 12" key="1">
    <citation type="journal article" date="2019" name="Syst. Appl. Microbiol.">
        <title>Polyphasic characterization of two novel Lactobacillus spp. isolated from blown salami packages: Description of Lactobacillus halodurans sp. nov. and Lactobacillus salsicarnum sp. nov.</title>
        <authorList>
            <person name="Schuster J.A."/>
            <person name="Klingl A."/>
            <person name="Vogel R.F."/>
            <person name="Ehrmann M.A."/>
        </authorList>
    </citation>
    <scope>NUCLEOTIDE SEQUENCE [LARGE SCALE GENOMIC DNA]</scope>
    <source>
        <strain evidence="11 12">TMW 1.2118</strain>
    </source>
</reference>
<keyword evidence="2" id="KW-1003">Cell membrane</keyword>
<dbReference type="GO" id="GO:0009103">
    <property type="term" value="P:lipopolysaccharide biosynthetic process"/>
    <property type="evidence" value="ECO:0007669"/>
    <property type="project" value="UniProtKB-ARBA"/>
</dbReference>
<accession>A0A5P0ZGL4</accession>
<feature type="transmembrane region" description="Helical" evidence="9">
    <location>
        <begin position="105"/>
        <end position="125"/>
    </location>
</feature>
<keyword evidence="3" id="KW-0328">Glycosyltransferase</keyword>
<dbReference type="PANTHER" id="PTHR33908">
    <property type="entry name" value="MANNOSYLTRANSFERASE YKCB-RELATED"/>
    <property type="match status" value="1"/>
</dbReference>
<dbReference type="Pfam" id="PF13231">
    <property type="entry name" value="PMT_2"/>
    <property type="match status" value="1"/>
</dbReference>
<dbReference type="Proteomes" id="UP000380386">
    <property type="component" value="Unassembled WGS sequence"/>
</dbReference>
<evidence type="ECO:0000256" key="6">
    <source>
        <dbReference type="ARBA" id="ARBA00022989"/>
    </source>
</evidence>
<keyword evidence="5 9" id="KW-0812">Transmembrane</keyword>
<name>A0A5P0ZGL4_9LACO</name>
<dbReference type="EMBL" id="VDFM01000003">
    <property type="protein sequence ID" value="MQS52200.1"/>
    <property type="molecule type" value="Genomic_DNA"/>
</dbReference>
<evidence type="ECO:0000313" key="11">
    <source>
        <dbReference type="EMBL" id="MQS52200.1"/>
    </source>
</evidence>
<dbReference type="GO" id="GO:0016763">
    <property type="term" value="F:pentosyltransferase activity"/>
    <property type="evidence" value="ECO:0007669"/>
    <property type="project" value="TreeGrafter"/>
</dbReference>
<evidence type="ECO:0000256" key="4">
    <source>
        <dbReference type="ARBA" id="ARBA00022679"/>
    </source>
</evidence>
<proteinExistence type="predicted"/>
<evidence type="ECO:0000256" key="5">
    <source>
        <dbReference type="ARBA" id="ARBA00022692"/>
    </source>
</evidence>
<keyword evidence="6 9" id="KW-1133">Transmembrane helix</keyword>
<protein>
    <recommendedName>
        <fullName evidence="10">Glycosyltransferase RgtA/B/C/D-like domain-containing protein</fullName>
    </recommendedName>
</protein>
<evidence type="ECO:0000256" key="9">
    <source>
        <dbReference type="SAM" id="Phobius"/>
    </source>
</evidence>
<dbReference type="PANTHER" id="PTHR33908:SF11">
    <property type="entry name" value="MEMBRANE PROTEIN"/>
    <property type="match status" value="1"/>
</dbReference>
<feature type="transmembrane region" description="Helical" evidence="9">
    <location>
        <begin position="318"/>
        <end position="335"/>
    </location>
</feature>
<dbReference type="InterPro" id="IPR038731">
    <property type="entry name" value="RgtA/B/C-like"/>
</dbReference>
<evidence type="ECO:0000256" key="2">
    <source>
        <dbReference type="ARBA" id="ARBA00022475"/>
    </source>
</evidence>